<evidence type="ECO:0000313" key="2">
    <source>
        <dbReference type="EMBL" id="CAA9390848.1"/>
    </source>
</evidence>
<protein>
    <submittedName>
        <fullName evidence="2">Uncharacterized protein</fullName>
    </submittedName>
</protein>
<feature type="compositionally biased region" description="Basic residues" evidence="1">
    <location>
        <begin position="78"/>
        <end position="94"/>
    </location>
</feature>
<evidence type="ECO:0000256" key="1">
    <source>
        <dbReference type="SAM" id="MobiDB-lite"/>
    </source>
</evidence>
<dbReference type="AlphaFoldDB" id="A0A6J4NP77"/>
<feature type="region of interest" description="Disordered" evidence="1">
    <location>
        <begin position="1"/>
        <end position="169"/>
    </location>
</feature>
<feature type="non-terminal residue" evidence="2">
    <location>
        <position position="169"/>
    </location>
</feature>
<name>A0A6J4NP77_9ACTN</name>
<feature type="compositionally biased region" description="Basic and acidic residues" evidence="1">
    <location>
        <begin position="143"/>
        <end position="155"/>
    </location>
</feature>
<feature type="compositionally biased region" description="Low complexity" evidence="1">
    <location>
        <begin position="95"/>
        <end position="117"/>
    </location>
</feature>
<reference evidence="2" key="1">
    <citation type="submission" date="2020-02" db="EMBL/GenBank/DDBJ databases">
        <authorList>
            <person name="Meier V. D."/>
        </authorList>
    </citation>
    <scope>NUCLEOTIDE SEQUENCE</scope>
    <source>
        <strain evidence="2">AVDCRST_MAG06</strain>
    </source>
</reference>
<feature type="compositionally biased region" description="Basic and acidic residues" evidence="1">
    <location>
        <begin position="26"/>
        <end position="35"/>
    </location>
</feature>
<dbReference type="EMBL" id="CADCUP010000108">
    <property type="protein sequence ID" value="CAA9390848.1"/>
    <property type="molecule type" value="Genomic_DNA"/>
</dbReference>
<proteinExistence type="predicted"/>
<accession>A0A6J4NP77</accession>
<gene>
    <name evidence="2" type="ORF">AVDCRST_MAG06-1573</name>
</gene>
<organism evidence="2">
    <name type="scientific">uncultured Nocardioides sp</name>
    <dbReference type="NCBI Taxonomy" id="198441"/>
    <lineage>
        <taxon>Bacteria</taxon>
        <taxon>Bacillati</taxon>
        <taxon>Actinomycetota</taxon>
        <taxon>Actinomycetes</taxon>
        <taxon>Propionibacteriales</taxon>
        <taxon>Nocardioidaceae</taxon>
        <taxon>Nocardioides</taxon>
        <taxon>environmental samples</taxon>
    </lineage>
</organism>
<sequence>GHGTQSHPPVGACGPARARRAAVRQAEPDDRDRRLLARRAAHAAGGGAGAQAARAPRQVHAPGARRAARWCRLLVRGGPRRPPRPHGAHRRRGRAAAPGAVAHRPPVGVDDASGAAVRGRRRPRVVGRGTGGARRGGPAAAVRGRDPPRLARPGDGRGTGVATPAPAQL</sequence>
<feature type="non-terminal residue" evidence="2">
    <location>
        <position position="1"/>
    </location>
</feature>